<evidence type="ECO:0000256" key="9">
    <source>
        <dbReference type="ARBA" id="ARBA00023136"/>
    </source>
</evidence>
<evidence type="ECO:0000256" key="7">
    <source>
        <dbReference type="ARBA" id="ARBA00022786"/>
    </source>
</evidence>
<sequence>MGLFSWFSGSPPNPDSPPKPKESANNPKSSSSSSAAATATEVPGMNGAVEVPLRPPPKNVTVFEFGSVATSTDKVTLAGFCPVSEDLEPCRWEILPSTDSDAPQFRGKWLLKAYLSIFHYSSLTVPPSPPTEPELTTIPFPPNQDGYYVGGDGISNLTSSSNSSSSYSYFESGARKIFLFRTHHVHKTESPEVYKITADLVLETSGMRHYSDFTSLSYSYSPHVIVNGVQKGPLTFQMEGFWSPSSGKMCIVGFGDVLDGDDMEYGHGRGRGRLSGILQMMNVKGSSELTSLVTGTLQSDVGEAWSFKPVSMLLIPRINYEYKHTRGDGKSCGGGSGDVVLPPRHDSLSLPLSTSICSPFFSSYHPLRLNYAKPCNVSSSSPAKNCNPLENHHGDSNHLPSFVSLRPFQCSDEKQSLRFLMGFSNNSNIDYYHPFSPNTTLVSEGTWNAKNNRLCIVACRIRDATNVSFTTSKIEDCSIRMSLSFPATWSMGNTSTMVGEIWSSLDAGDSGYFHPILVKDRGYKQRGLPGLKYEYTIVEKANASCSKVSKINGGKIKQFPNGGSDEMRFDMSFKDSVGRMKGGWGRAEPIFVGDQVPHWNLGGGVTIMGSDNDRVPAKFRPPSKPVNISYSIGYTPFNLNATSSENGFWVSAEGVYEAETGHLCMVGCKFASSSTSRYNMAEELDEDSKDCEVLIMVDFPSMDSNENIQGRIESTREKANDPLYFEPLVFVASSFYGQRARESVWRMDLEVTMALISNTLLCVFVCYQIFHVRRNPDVFPFLSFLMLTVLALGHLIPLVLNFDELFLRKQERRGRFYYWRSTGKLEADEVILRVVTMIVLILHLRLLQLTWLARQANKDKKASIRPAETKALLITLPLYFAGALIALGINWKHYEFGANSQSSHRVMHRSLGNQQQHSILTDLRSYAGLLLDGFLLPQILLNIFHGSTPQTPVLSRLFYMGTTLARLVPHGYDLFRAQNFAEYFDWSYIYANPEADYYSTWSDVVIPLVCLMFAVIIYLQQRFGGRCFLPKKLRVVEGMYQKVAVTDDEEQLEEKSHVVGHLPSV</sequence>
<comment type="subcellular location">
    <subcellularLocation>
        <location evidence="2">Endomembrane system</location>
        <topology evidence="2">Multi-pass membrane protein</topology>
    </subcellularLocation>
</comment>
<evidence type="ECO:0000256" key="11">
    <source>
        <dbReference type="SAM" id="Phobius"/>
    </source>
</evidence>
<feature type="domain" description="DUF2921" evidence="13">
    <location>
        <begin position="119"/>
        <end position="310"/>
    </location>
</feature>
<dbReference type="Pfam" id="PF25333">
    <property type="entry name" value="DUF2921_N"/>
    <property type="match status" value="3"/>
</dbReference>
<evidence type="ECO:0000313" key="15">
    <source>
        <dbReference type="Proteomes" id="UP001154282"/>
    </source>
</evidence>
<organism evidence="14 15">
    <name type="scientific">Linum tenue</name>
    <dbReference type="NCBI Taxonomy" id="586396"/>
    <lineage>
        <taxon>Eukaryota</taxon>
        <taxon>Viridiplantae</taxon>
        <taxon>Streptophyta</taxon>
        <taxon>Embryophyta</taxon>
        <taxon>Tracheophyta</taxon>
        <taxon>Spermatophyta</taxon>
        <taxon>Magnoliopsida</taxon>
        <taxon>eudicotyledons</taxon>
        <taxon>Gunneridae</taxon>
        <taxon>Pentapetalae</taxon>
        <taxon>rosids</taxon>
        <taxon>fabids</taxon>
        <taxon>Malpighiales</taxon>
        <taxon>Linaceae</taxon>
        <taxon>Linum</taxon>
    </lineage>
</organism>
<feature type="domain" description="DUF2921" evidence="13">
    <location>
        <begin position="345"/>
        <end position="516"/>
    </location>
</feature>
<name>A0AAV0K9C3_9ROSI</name>
<comment type="pathway">
    <text evidence="3">Protein modification; protein ubiquitination.</text>
</comment>
<evidence type="ECO:0000259" key="13">
    <source>
        <dbReference type="Pfam" id="PF25333"/>
    </source>
</evidence>
<dbReference type="GO" id="GO:0061630">
    <property type="term" value="F:ubiquitin protein ligase activity"/>
    <property type="evidence" value="ECO:0007669"/>
    <property type="project" value="UniProtKB-EC"/>
</dbReference>
<comment type="catalytic activity">
    <reaction evidence="1">
        <text>S-ubiquitinyl-[E2 ubiquitin-conjugating enzyme]-L-cysteine + [acceptor protein]-L-lysine = [E2 ubiquitin-conjugating enzyme]-L-cysteine + N(6)-ubiquitinyl-[acceptor protein]-L-lysine.</text>
        <dbReference type="EC" id="2.3.2.27"/>
    </reaction>
</comment>
<evidence type="ECO:0000313" key="14">
    <source>
        <dbReference type="EMBL" id="CAI0418338.1"/>
    </source>
</evidence>
<dbReference type="EC" id="2.3.2.27" evidence="4"/>
<keyword evidence="7" id="KW-0833">Ubl conjugation pathway</keyword>
<feature type="transmembrane region" description="Helical" evidence="11">
    <location>
        <begin position="871"/>
        <end position="891"/>
    </location>
</feature>
<keyword evidence="5" id="KW-0808">Transferase</keyword>
<evidence type="ECO:0000256" key="8">
    <source>
        <dbReference type="ARBA" id="ARBA00022989"/>
    </source>
</evidence>
<feature type="transmembrane region" description="Helical" evidence="11">
    <location>
        <begin position="751"/>
        <end position="770"/>
    </location>
</feature>
<evidence type="ECO:0000256" key="3">
    <source>
        <dbReference type="ARBA" id="ARBA00004906"/>
    </source>
</evidence>
<accession>A0AAV0K9C3</accession>
<evidence type="ECO:0000256" key="6">
    <source>
        <dbReference type="ARBA" id="ARBA00022692"/>
    </source>
</evidence>
<comment type="caution">
    <text evidence="14">The sequence shown here is derived from an EMBL/GenBank/DDBJ whole genome shotgun (WGS) entry which is preliminary data.</text>
</comment>
<keyword evidence="15" id="KW-1185">Reference proteome</keyword>
<dbReference type="EMBL" id="CAMGYJ010000005">
    <property type="protein sequence ID" value="CAI0418338.1"/>
    <property type="molecule type" value="Genomic_DNA"/>
</dbReference>
<keyword evidence="8 11" id="KW-1133">Transmembrane helix</keyword>
<protein>
    <recommendedName>
        <fullName evidence="4">RING-type E3 ubiquitin transferase</fullName>
        <ecNumber evidence="4">2.3.2.27</ecNumber>
    </recommendedName>
</protein>
<dbReference type="Pfam" id="PF11145">
    <property type="entry name" value="DUF2921"/>
    <property type="match status" value="1"/>
</dbReference>
<proteinExistence type="predicted"/>
<reference evidence="14" key="1">
    <citation type="submission" date="2022-08" db="EMBL/GenBank/DDBJ databases">
        <authorList>
            <person name="Gutierrez-Valencia J."/>
        </authorList>
    </citation>
    <scope>NUCLEOTIDE SEQUENCE</scope>
</reference>
<evidence type="ECO:0000256" key="4">
    <source>
        <dbReference type="ARBA" id="ARBA00012483"/>
    </source>
</evidence>
<feature type="transmembrane region" description="Helical" evidence="11">
    <location>
        <begin position="998"/>
        <end position="1019"/>
    </location>
</feature>
<feature type="transmembrane region" description="Helical" evidence="11">
    <location>
        <begin position="782"/>
        <end position="800"/>
    </location>
</feature>
<gene>
    <name evidence="14" type="ORF">LITE_LOCUS17616</name>
</gene>
<dbReference type="InterPro" id="IPR057425">
    <property type="entry name" value="DUF2921_N"/>
</dbReference>
<dbReference type="Proteomes" id="UP001154282">
    <property type="component" value="Unassembled WGS sequence"/>
</dbReference>
<feature type="compositionally biased region" description="Low complexity" evidence="10">
    <location>
        <begin position="23"/>
        <end position="41"/>
    </location>
</feature>
<evidence type="ECO:0000256" key="2">
    <source>
        <dbReference type="ARBA" id="ARBA00004127"/>
    </source>
</evidence>
<evidence type="ECO:0000256" key="10">
    <source>
        <dbReference type="SAM" id="MobiDB-lite"/>
    </source>
</evidence>
<dbReference type="GO" id="GO:0012505">
    <property type="term" value="C:endomembrane system"/>
    <property type="evidence" value="ECO:0007669"/>
    <property type="project" value="UniProtKB-SubCell"/>
</dbReference>
<dbReference type="InterPro" id="IPR021319">
    <property type="entry name" value="DUF2921"/>
</dbReference>
<dbReference type="PANTHER" id="PTHR33389:SF18">
    <property type="entry name" value="OS01G0677900 PROTEIN"/>
    <property type="match status" value="1"/>
</dbReference>
<feature type="transmembrane region" description="Helical" evidence="11">
    <location>
        <begin position="830"/>
        <end position="851"/>
    </location>
</feature>
<keyword evidence="9 11" id="KW-0472">Membrane</keyword>
<dbReference type="AlphaFoldDB" id="A0AAV0K9C3"/>
<feature type="domain" description="SWEET-like" evidence="12">
    <location>
        <begin position="741"/>
        <end position="1033"/>
    </location>
</feature>
<evidence type="ECO:0000259" key="12">
    <source>
        <dbReference type="Pfam" id="PF11145"/>
    </source>
</evidence>
<evidence type="ECO:0000256" key="1">
    <source>
        <dbReference type="ARBA" id="ARBA00000900"/>
    </source>
</evidence>
<dbReference type="PANTHER" id="PTHR33389">
    <property type="entry name" value="FAMILY PROTEIN, PUTATIVE (DUF2921)-RELATED"/>
    <property type="match status" value="1"/>
</dbReference>
<feature type="domain" description="DUF2921" evidence="13">
    <location>
        <begin position="543"/>
        <end position="728"/>
    </location>
</feature>
<evidence type="ECO:0000256" key="5">
    <source>
        <dbReference type="ARBA" id="ARBA00022679"/>
    </source>
</evidence>
<feature type="region of interest" description="Disordered" evidence="10">
    <location>
        <begin position="1"/>
        <end position="41"/>
    </location>
</feature>
<keyword evidence="6 11" id="KW-0812">Transmembrane</keyword>